<evidence type="ECO:0000256" key="4">
    <source>
        <dbReference type="ARBA" id="ARBA00038211"/>
    </source>
</evidence>
<dbReference type="PANTHER" id="PTHR22603:SF66">
    <property type="entry name" value="ETHANOLAMINE KINASE"/>
    <property type="match status" value="1"/>
</dbReference>
<organism evidence="7 8">
    <name type="scientific">Paragonimus skrjabini miyazakii</name>
    <dbReference type="NCBI Taxonomy" id="59628"/>
    <lineage>
        <taxon>Eukaryota</taxon>
        <taxon>Metazoa</taxon>
        <taxon>Spiralia</taxon>
        <taxon>Lophotrochozoa</taxon>
        <taxon>Platyhelminthes</taxon>
        <taxon>Trematoda</taxon>
        <taxon>Digenea</taxon>
        <taxon>Plagiorchiida</taxon>
        <taxon>Troglotremata</taxon>
        <taxon>Troglotrematidae</taxon>
        <taxon>Paragonimus</taxon>
    </lineage>
</organism>
<dbReference type="OrthoDB" id="10267235at2759"/>
<reference evidence="7" key="1">
    <citation type="submission" date="2019-07" db="EMBL/GenBank/DDBJ databases">
        <title>Annotation for the trematode Paragonimus miyazaki's.</title>
        <authorList>
            <person name="Choi Y.-J."/>
        </authorList>
    </citation>
    <scope>NUCLEOTIDE SEQUENCE</scope>
    <source>
        <strain evidence="7">Japan</strain>
    </source>
</reference>
<gene>
    <name evidence="7" type="ORF">EG68_09829</name>
</gene>
<keyword evidence="1" id="KW-0443">Lipid metabolism</keyword>
<evidence type="ECO:0000256" key="6">
    <source>
        <dbReference type="SAM" id="Phobius"/>
    </source>
</evidence>
<evidence type="ECO:0000313" key="8">
    <source>
        <dbReference type="Proteomes" id="UP000822476"/>
    </source>
</evidence>
<evidence type="ECO:0000256" key="2">
    <source>
        <dbReference type="ARBA" id="ARBA00023264"/>
    </source>
</evidence>
<keyword evidence="2" id="KW-1208">Phospholipid metabolism</keyword>
<evidence type="ECO:0000256" key="1">
    <source>
        <dbReference type="ARBA" id="ARBA00023209"/>
    </source>
</evidence>
<dbReference type="EMBL" id="JTDE01003608">
    <property type="protein sequence ID" value="KAF7255856.1"/>
    <property type="molecule type" value="Genomic_DNA"/>
</dbReference>
<dbReference type="Gene3D" id="3.30.200.20">
    <property type="entry name" value="Phosphorylase Kinase, domain 1"/>
    <property type="match status" value="1"/>
</dbReference>
<keyword evidence="6" id="KW-1133">Transmembrane helix</keyword>
<evidence type="ECO:0000313" key="7">
    <source>
        <dbReference type="EMBL" id="KAF7255856.1"/>
    </source>
</evidence>
<dbReference type="PANTHER" id="PTHR22603">
    <property type="entry name" value="CHOLINE/ETHANOALAMINE KINASE"/>
    <property type="match status" value="1"/>
</dbReference>
<evidence type="ECO:0000256" key="3">
    <source>
        <dbReference type="ARBA" id="ARBA00037883"/>
    </source>
</evidence>
<feature type="transmembrane region" description="Helical" evidence="6">
    <location>
        <begin position="141"/>
        <end position="161"/>
    </location>
</feature>
<dbReference type="GO" id="GO:0005737">
    <property type="term" value="C:cytoplasm"/>
    <property type="evidence" value="ECO:0007669"/>
    <property type="project" value="TreeGrafter"/>
</dbReference>
<name>A0A8S9YR37_9TREM</name>
<dbReference type="EC" id="2.7.1.82" evidence="5"/>
<proteinExistence type="inferred from homology"/>
<dbReference type="Proteomes" id="UP000822476">
    <property type="component" value="Unassembled WGS sequence"/>
</dbReference>
<protein>
    <recommendedName>
        <fullName evidence="5">ethanolamine kinase</fullName>
        <ecNumber evidence="5">2.7.1.82</ecNumber>
    </recommendedName>
</protein>
<dbReference type="GO" id="GO:0006646">
    <property type="term" value="P:phosphatidylethanolamine biosynthetic process"/>
    <property type="evidence" value="ECO:0007669"/>
    <property type="project" value="TreeGrafter"/>
</dbReference>
<keyword evidence="6" id="KW-0812">Transmembrane</keyword>
<comment type="caution">
    <text evidence="7">The sequence shown here is derived from an EMBL/GenBank/DDBJ whole genome shotgun (WGS) entry which is preliminary data.</text>
</comment>
<keyword evidence="1" id="KW-0444">Lipid biosynthesis</keyword>
<dbReference type="SUPFAM" id="SSF56112">
    <property type="entry name" value="Protein kinase-like (PK-like)"/>
    <property type="match status" value="1"/>
</dbReference>
<dbReference type="InterPro" id="IPR011009">
    <property type="entry name" value="Kinase-like_dom_sf"/>
</dbReference>
<accession>A0A8S9YR37</accession>
<keyword evidence="1" id="KW-0594">Phospholipid biosynthesis</keyword>
<comment type="pathway">
    <text evidence="3">Phospholipid metabolism; phosphatidylethanolamine biosynthesis; phosphatidylethanolamine from ethanolamine: step 1/3.</text>
</comment>
<dbReference type="GO" id="GO:0004305">
    <property type="term" value="F:ethanolamine kinase activity"/>
    <property type="evidence" value="ECO:0007669"/>
    <property type="project" value="UniProtKB-EC"/>
</dbReference>
<comment type="similarity">
    <text evidence="4">Belongs to the choline/ethanolamine kinase family.</text>
</comment>
<dbReference type="Pfam" id="PF01633">
    <property type="entry name" value="Choline_kinase"/>
    <property type="match status" value="1"/>
</dbReference>
<keyword evidence="8" id="KW-1185">Reference proteome</keyword>
<sequence length="174" mass="20028">MKFSSFVYGLVNCIDLTITGPNDECGVRELLNHIFPQKVHDHIQLQILDNGLSNQLILVSCCQPQFEEPFKLLVRIYGQITNTLVDRTMELLCMHALYEFRRRPQVHAVFSNGIAYSYIAGSTIPVSSLSSKKYRRSAGNWIHLMCLYIISVFWLATIVTYKRRHFSGSFIGRH</sequence>
<evidence type="ECO:0000256" key="5">
    <source>
        <dbReference type="ARBA" id="ARBA00038874"/>
    </source>
</evidence>
<dbReference type="AlphaFoldDB" id="A0A8S9YR37"/>
<keyword evidence="6" id="KW-0472">Membrane</keyword>